<proteinExistence type="predicted"/>
<dbReference type="FunFam" id="3.40.50.2300:FF:000001">
    <property type="entry name" value="DNA-binding response regulator PhoB"/>
    <property type="match status" value="1"/>
</dbReference>
<dbReference type="CDD" id="cd00383">
    <property type="entry name" value="trans_reg_C"/>
    <property type="match status" value="1"/>
</dbReference>
<dbReference type="SMART" id="SM00448">
    <property type="entry name" value="REC"/>
    <property type="match status" value="1"/>
</dbReference>
<dbReference type="InterPro" id="IPR011006">
    <property type="entry name" value="CheY-like_superfamily"/>
</dbReference>
<dbReference type="GO" id="GO:0000156">
    <property type="term" value="F:phosphorelay response regulator activity"/>
    <property type="evidence" value="ECO:0007669"/>
    <property type="project" value="TreeGrafter"/>
</dbReference>
<dbReference type="InterPro" id="IPR039420">
    <property type="entry name" value="WalR-like"/>
</dbReference>
<evidence type="ECO:0000256" key="1">
    <source>
        <dbReference type="ARBA" id="ARBA00022553"/>
    </source>
</evidence>
<dbReference type="InterPro" id="IPR001867">
    <property type="entry name" value="OmpR/PhoB-type_DNA-bd"/>
</dbReference>
<dbReference type="PROSITE" id="PS50110">
    <property type="entry name" value="RESPONSE_REGULATORY"/>
    <property type="match status" value="1"/>
</dbReference>
<evidence type="ECO:0000256" key="5">
    <source>
        <dbReference type="ARBA" id="ARBA00023163"/>
    </source>
</evidence>
<dbReference type="InterPro" id="IPR036388">
    <property type="entry name" value="WH-like_DNA-bd_sf"/>
</dbReference>
<dbReference type="Gene3D" id="6.10.250.690">
    <property type="match status" value="1"/>
</dbReference>
<dbReference type="SUPFAM" id="SSF52172">
    <property type="entry name" value="CheY-like"/>
    <property type="match status" value="1"/>
</dbReference>
<dbReference type="GO" id="GO:0006355">
    <property type="term" value="P:regulation of DNA-templated transcription"/>
    <property type="evidence" value="ECO:0007669"/>
    <property type="project" value="InterPro"/>
</dbReference>
<keyword evidence="5" id="KW-0804">Transcription</keyword>
<keyword evidence="1 6" id="KW-0597">Phosphoprotein</keyword>
<dbReference type="GO" id="GO:0005829">
    <property type="term" value="C:cytosol"/>
    <property type="evidence" value="ECO:0007669"/>
    <property type="project" value="TreeGrafter"/>
</dbReference>
<comment type="caution">
    <text evidence="10">The sequence shown here is derived from an EMBL/GenBank/DDBJ whole genome shotgun (WGS) entry which is preliminary data.</text>
</comment>
<evidence type="ECO:0000256" key="7">
    <source>
        <dbReference type="PROSITE-ProRule" id="PRU01091"/>
    </source>
</evidence>
<gene>
    <name evidence="10" type="ORF">I7X39_21775</name>
</gene>
<dbReference type="GO" id="GO:0032993">
    <property type="term" value="C:protein-DNA complex"/>
    <property type="evidence" value="ECO:0007669"/>
    <property type="project" value="TreeGrafter"/>
</dbReference>
<evidence type="ECO:0000259" key="8">
    <source>
        <dbReference type="PROSITE" id="PS50110"/>
    </source>
</evidence>
<dbReference type="RefSeq" id="WP_198113485.1">
    <property type="nucleotide sequence ID" value="NZ_JAEDAK010000025.1"/>
</dbReference>
<evidence type="ECO:0000256" key="4">
    <source>
        <dbReference type="ARBA" id="ARBA00023125"/>
    </source>
</evidence>
<dbReference type="InterPro" id="IPR016032">
    <property type="entry name" value="Sig_transdc_resp-reg_C-effctor"/>
</dbReference>
<keyword evidence="11" id="KW-1185">Reference proteome</keyword>
<evidence type="ECO:0000256" key="2">
    <source>
        <dbReference type="ARBA" id="ARBA00023012"/>
    </source>
</evidence>
<dbReference type="AlphaFoldDB" id="A0A931J791"/>
<organism evidence="10 11">
    <name type="scientific">Inhella proteolytica</name>
    <dbReference type="NCBI Taxonomy" id="2795029"/>
    <lineage>
        <taxon>Bacteria</taxon>
        <taxon>Pseudomonadati</taxon>
        <taxon>Pseudomonadota</taxon>
        <taxon>Betaproteobacteria</taxon>
        <taxon>Burkholderiales</taxon>
        <taxon>Sphaerotilaceae</taxon>
        <taxon>Inhella</taxon>
    </lineage>
</organism>
<dbReference type="EMBL" id="JAEDAK010000025">
    <property type="protein sequence ID" value="MBH9579536.1"/>
    <property type="molecule type" value="Genomic_DNA"/>
</dbReference>
<dbReference type="SUPFAM" id="SSF46894">
    <property type="entry name" value="C-terminal effector domain of the bipartite response regulators"/>
    <property type="match status" value="1"/>
</dbReference>
<dbReference type="Pfam" id="PF00072">
    <property type="entry name" value="Response_reg"/>
    <property type="match status" value="1"/>
</dbReference>
<protein>
    <submittedName>
        <fullName evidence="10">Response regulator</fullName>
    </submittedName>
</protein>
<keyword evidence="2" id="KW-0902">Two-component regulatory system</keyword>
<evidence type="ECO:0000313" key="11">
    <source>
        <dbReference type="Proteomes" id="UP000613266"/>
    </source>
</evidence>
<feature type="DNA-binding region" description="OmpR/PhoB-type" evidence="7">
    <location>
        <begin position="131"/>
        <end position="231"/>
    </location>
</feature>
<dbReference type="PROSITE" id="PS51755">
    <property type="entry name" value="OMPR_PHOB"/>
    <property type="match status" value="1"/>
</dbReference>
<dbReference type="Gene3D" id="3.40.50.2300">
    <property type="match status" value="1"/>
</dbReference>
<sequence>MTARVLVVEDDPAISALLRDYLLHAGYQPEPCADGTLAWQRFEQEGPWDCVILDLMLPGLDGLQLCQRIRSRSAVPILMATARIDEFDRLLGLEIGADDYLCKPYSPREVVARVRALLRRAQGRLIGQAGVELPGSGGFSLDEAGQRLGWRGQWLNLTPVEYRLLRGFVQQPGRVFERASLLDLLHADEFRDVSDRTVDSHVKNLRRKLEAAGCGGAAIQSVYGVGYRFTAPG</sequence>
<accession>A0A931J791</accession>
<dbReference type="SMART" id="SM00862">
    <property type="entry name" value="Trans_reg_C"/>
    <property type="match status" value="1"/>
</dbReference>
<keyword evidence="4 7" id="KW-0238">DNA-binding</keyword>
<dbReference type="PANTHER" id="PTHR48111">
    <property type="entry name" value="REGULATOR OF RPOS"/>
    <property type="match status" value="1"/>
</dbReference>
<feature type="modified residue" description="4-aspartylphosphate" evidence="6">
    <location>
        <position position="54"/>
    </location>
</feature>
<dbReference type="InterPro" id="IPR001789">
    <property type="entry name" value="Sig_transdc_resp-reg_receiver"/>
</dbReference>
<dbReference type="Proteomes" id="UP000613266">
    <property type="component" value="Unassembled WGS sequence"/>
</dbReference>
<dbReference type="Pfam" id="PF00486">
    <property type="entry name" value="Trans_reg_C"/>
    <property type="match status" value="1"/>
</dbReference>
<name>A0A931J791_9BURK</name>
<feature type="domain" description="Response regulatory" evidence="8">
    <location>
        <begin position="4"/>
        <end position="118"/>
    </location>
</feature>
<dbReference type="GO" id="GO:0000976">
    <property type="term" value="F:transcription cis-regulatory region binding"/>
    <property type="evidence" value="ECO:0007669"/>
    <property type="project" value="TreeGrafter"/>
</dbReference>
<evidence type="ECO:0000256" key="3">
    <source>
        <dbReference type="ARBA" id="ARBA00023015"/>
    </source>
</evidence>
<dbReference type="PANTHER" id="PTHR48111:SF59">
    <property type="entry name" value="TRANSCRIPTIONAL REGULATORY PROTEIN BAER"/>
    <property type="match status" value="1"/>
</dbReference>
<evidence type="ECO:0000313" key="10">
    <source>
        <dbReference type="EMBL" id="MBH9579536.1"/>
    </source>
</evidence>
<evidence type="ECO:0000256" key="6">
    <source>
        <dbReference type="PROSITE-ProRule" id="PRU00169"/>
    </source>
</evidence>
<reference evidence="10" key="1">
    <citation type="submission" date="2020-12" db="EMBL/GenBank/DDBJ databases">
        <title>The genome sequence of Inhella sp. 1Y17.</title>
        <authorList>
            <person name="Liu Y."/>
        </authorList>
    </citation>
    <scope>NUCLEOTIDE SEQUENCE</scope>
    <source>
        <strain evidence="10">1Y17</strain>
    </source>
</reference>
<keyword evidence="3" id="KW-0805">Transcription regulation</keyword>
<evidence type="ECO:0000259" key="9">
    <source>
        <dbReference type="PROSITE" id="PS51755"/>
    </source>
</evidence>
<dbReference type="Gene3D" id="1.10.10.10">
    <property type="entry name" value="Winged helix-like DNA-binding domain superfamily/Winged helix DNA-binding domain"/>
    <property type="match status" value="1"/>
</dbReference>
<feature type="domain" description="OmpR/PhoB-type" evidence="9">
    <location>
        <begin position="131"/>
        <end position="231"/>
    </location>
</feature>